<dbReference type="AlphaFoldDB" id="L1JGB3"/>
<dbReference type="KEGG" id="gtt:GUITHDRAFT_137528"/>
<reference evidence="2 4" key="1">
    <citation type="journal article" date="2012" name="Nature">
        <title>Algal genomes reveal evolutionary mosaicism and the fate of nucleomorphs.</title>
        <authorList>
            <consortium name="DOE Joint Genome Institute"/>
            <person name="Curtis B.A."/>
            <person name="Tanifuji G."/>
            <person name="Burki F."/>
            <person name="Gruber A."/>
            <person name="Irimia M."/>
            <person name="Maruyama S."/>
            <person name="Arias M.C."/>
            <person name="Ball S.G."/>
            <person name="Gile G.H."/>
            <person name="Hirakawa Y."/>
            <person name="Hopkins J.F."/>
            <person name="Kuo A."/>
            <person name="Rensing S.A."/>
            <person name="Schmutz J."/>
            <person name="Symeonidi A."/>
            <person name="Elias M."/>
            <person name="Eveleigh R.J."/>
            <person name="Herman E.K."/>
            <person name="Klute M.J."/>
            <person name="Nakayama T."/>
            <person name="Obornik M."/>
            <person name="Reyes-Prieto A."/>
            <person name="Armbrust E.V."/>
            <person name="Aves S.J."/>
            <person name="Beiko R.G."/>
            <person name="Coutinho P."/>
            <person name="Dacks J.B."/>
            <person name="Durnford D.G."/>
            <person name="Fast N.M."/>
            <person name="Green B.R."/>
            <person name="Grisdale C.J."/>
            <person name="Hempel F."/>
            <person name="Henrissat B."/>
            <person name="Hoppner M.P."/>
            <person name="Ishida K."/>
            <person name="Kim E."/>
            <person name="Koreny L."/>
            <person name="Kroth P.G."/>
            <person name="Liu Y."/>
            <person name="Malik S.B."/>
            <person name="Maier U.G."/>
            <person name="McRose D."/>
            <person name="Mock T."/>
            <person name="Neilson J.A."/>
            <person name="Onodera N.T."/>
            <person name="Poole A.M."/>
            <person name="Pritham E.J."/>
            <person name="Richards T.A."/>
            <person name="Rocap G."/>
            <person name="Roy S.W."/>
            <person name="Sarai C."/>
            <person name="Schaack S."/>
            <person name="Shirato S."/>
            <person name="Slamovits C.H."/>
            <person name="Spencer D.F."/>
            <person name="Suzuki S."/>
            <person name="Worden A.Z."/>
            <person name="Zauner S."/>
            <person name="Barry K."/>
            <person name="Bell C."/>
            <person name="Bharti A.K."/>
            <person name="Crow J.A."/>
            <person name="Grimwood J."/>
            <person name="Kramer R."/>
            <person name="Lindquist E."/>
            <person name="Lucas S."/>
            <person name="Salamov A."/>
            <person name="McFadden G.I."/>
            <person name="Lane C.E."/>
            <person name="Keeling P.J."/>
            <person name="Gray M.W."/>
            <person name="Grigoriev I.V."/>
            <person name="Archibald J.M."/>
        </authorList>
    </citation>
    <scope>NUCLEOTIDE SEQUENCE</scope>
    <source>
        <strain evidence="2 4">CCMP2712</strain>
    </source>
</reference>
<evidence type="ECO:0000256" key="1">
    <source>
        <dbReference type="SAM" id="MobiDB-lite"/>
    </source>
</evidence>
<reference evidence="4" key="2">
    <citation type="submission" date="2012-11" db="EMBL/GenBank/DDBJ databases">
        <authorList>
            <person name="Kuo A."/>
            <person name="Curtis B.A."/>
            <person name="Tanifuji G."/>
            <person name="Burki F."/>
            <person name="Gruber A."/>
            <person name="Irimia M."/>
            <person name="Maruyama S."/>
            <person name="Arias M.C."/>
            <person name="Ball S.G."/>
            <person name="Gile G.H."/>
            <person name="Hirakawa Y."/>
            <person name="Hopkins J.F."/>
            <person name="Rensing S.A."/>
            <person name="Schmutz J."/>
            <person name="Symeonidi A."/>
            <person name="Elias M."/>
            <person name="Eveleigh R.J."/>
            <person name="Herman E.K."/>
            <person name="Klute M.J."/>
            <person name="Nakayama T."/>
            <person name="Obornik M."/>
            <person name="Reyes-Prieto A."/>
            <person name="Armbrust E.V."/>
            <person name="Aves S.J."/>
            <person name="Beiko R.G."/>
            <person name="Coutinho P."/>
            <person name="Dacks J.B."/>
            <person name="Durnford D.G."/>
            <person name="Fast N.M."/>
            <person name="Green B.R."/>
            <person name="Grisdale C."/>
            <person name="Hempe F."/>
            <person name="Henrissat B."/>
            <person name="Hoppner M.P."/>
            <person name="Ishida K.-I."/>
            <person name="Kim E."/>
            <person name="Koreny L."/>
            <person name="Kroth P.G."/>
            <person name="Liu Y."/>
            <person name="Malik S.-B."/>
            <person name="Maier U.G."/>
            <person name="McRose D."/>
            <person name="Mock T."/>
            <person name="Neilson J.A."/>
            <person name="Onodera N.T."/>
            <person name="Poole A.M."/>
            <person name="Pritham E.J."/>
            <person name="Richards T.A."/>
            <person name="Rocap G."/>
            <person name="Roy S.W."/>
            <person name="Sarai C."/>
            <person name="Schaack S."/>
            <person name="Shirato S."/>
            <person name="Slamovits C.H."/>
            <person name="Spencer D.F."/>
            <person name="Suzuki S."/>
            <person name="Worden A.Z."/>
            <person name="Zauner S."/>
            <person name="Barry K."/>
            <person name="Bell C."/>
            <person name="Bharti A.K."/>
            <person name="Crow J.A."/>
            <person name="Grimwood J."/>
            <person name="Kramer R."/>
            <person name="Lindquist E."/>
            <person name="Lucas S."/>
            <person name="Salamov A."/>
            <person name="McFadden G.I."/>
            <person name="Lane C.E."/>
            <person name="Keeling P.J."/>
            <person name="Gray M.W."/>
            <person name="Grigoriev I.V."/>
            <person name="Archibald J.M."/>
        </authorList>
    </citation>
    <scope>NUCLEOTIDE SEQUENCE</scope>
    <source>
        <strain evidence="4">CCMP2712</strain>
    </source>
</reference>
<gene>
    <name evidence="2" type="ORF">GUITHDRAFT_137528</name>
</gene>
<keyword evidence="4" id="KW-1185">Reference proteome</keyword>
<accession>L1JGB3</accession>
<dbReference type="EMBL" id="JH992990">
    <property type="protein sequence ID" value="EKX47347.1"/>
    <property type="molecule type" value="Genomic_DNA"/>
</dbReference>
<protein>
    <submittedName>
        <fullName evidence="2 3">Uncharacterized protein</fullName>
    </submittedName>
</protein>
<evidence type="ECO:0000313" key="4">
    <source>
        <dbReference type="Proteomes" id="UP000011087"/>
    </source>
</evidence>
<evidence type="ECO:0000313" key="2">
    <source>
        <dbReference type="EMBL" id="EKX47347.1"/>
    </source>
</evidence>
<sequence length="206" mass="23252">MQVDDRCAVYQLIDVATLWNQSFDLIKSNASDLILSQKRPRGRPKGSKDAHPRKQKQGYTDMSKRKFCTVPAGHNQCGDTSSPSSSDDQLADEAPQKIKVYIPNRCRQRTEKHKKLVAEIAVMCQQLSRYRPGGLVQQSREDVLDTVMKDLLGEGCHSCEACGNCRPCPCTSDRFYSKQKRGREEEQEVPTTTCSTYSEAIIMNRS</sequence>
<evidence type="ECO:0000313" key="3">
    <source>
        <dbReference type="EnsemblProtists" id="EKX47347"/>
    </source>
</evidence>
<feature type="region of interest" description="Disordered" evidence="1">
    <location>
        <begin position="36"/>
        <end position="62"/>
    </location>
</feature>
<dbReference type="RefSeq" id="XP_005834327.1">
    <property type="nucleotide sequence ID" value="XM_005834270.1"/>
</dbReference>
<reference evidence="3" key="3">
    <citation type="submission" date="2016-03" db="UniProtKB">
        <authorList>
            <consortium name="EnsemblProtists"/>
        </authorList>
    </citation>
    <scope>IDENTIFICATION</scope>
</reference>
<organism evidence="2">
    <name type="scientific">Guillardia theta (strain CCMP2712)</name>
    <name type="common">Cryptophyte</name>
    <dbReference type="NCBI Taxonomy" id="905079"/>
    <lineage>
        <taxon>Eukaryota</taxon>
        <taxon>Cryptophyceae</taxon>
        <taxon>Pyrenomonadales</taxon>
        <taxon>Geminigeraceae</taxon>
        <taxon>Guillardia</taxon>
    </lineage>
</organism>
<name>L1JGB3_GUITC</name>
<dbReference type="GeneID" id="17303960"/>
<dbReference type="HOGENOM" id="CLU_1334093_0_0_1"/>
<dbReference type="Proteomes" id="UP000011087">
    <property type="component" value="Unassembled WGS sequence"/>
</dbReference>
<dbReference type="PaxDb" id="55529-EKX47347"/>
<proteinExistence type="predicted"/>
<dbReference type="EnsemblProtists" id="EKX47347">
    <property type="protein sequence ID" value="EKX47347"/>
    <property type="gene ID" value="GUITHDRAFT_137528"/>
</dbReference>